<evidence type="ECO:0000313" key="2">
    <source>
        <dbReference type="Proteomes" id="UP000036449"/>
    </source>
</evidence>
<dbReference type="PATRIC" id="fig|1187852.3.peg.3499"/>
<dbReference type="EMBL" id="LABZ01000025">
    <property type="protein sequence ID" value="KMO44135.1"/>
    <property type="molecule type" value="Genomic_DNA"/>
</dbReference>
<keyword evidence="2" id="KW-1185">Reference proteome</keyword>
<proteinExistence type="predicted"/>
<sequence>MSAPATAPARARQAVARYLPEASEGSRFARGMAAYQACQDACQERAVGEPECRDSCARAQAALRRKG</sequence>
<name>A0A0J6T9V5_9HYPH</name>
<dbReference type="Proteomes" id="UP000036449">
    <property type="component" value="Unassembled WGS sequence"/>
</dbReference>
<accession>A0A0J6T9V5</accession>
<reference evidence="1 2" key="1">
    <citation type="submission" date="2015-03" db="EMBL/GenBank/DDBJ databases">
        <title>Genome sequencing of Methylobacterium tarhaniae DSM 25844.</title>
        <authorList>
            <person name="Chaudhry V."/>
            <person name="Patil P.B."/>
        </authorList>
    </citation>
    <scope>NUCLEOTIDE SEQUENCE [LARGE SCALE GENOMIC DNA]</scope>
    <source>
        <strain evidence="1 2">DSM 25844</strain>
    </source>
</reference>
<protein>
    <submittedName>
        <fullName evidence="1">Uncharacterized protein</fullName>
    </submittedName>
</protein>
<evidence type="ECO:0000313" key="1">
    <source>
        <dbReference type="EMBL" id="KMO44135.1"/>
    </source>
</evidence>
<dbReference type="RefSeq" id="WP_048449598.1">
    <property type="nucleotide sequence ID" value="NZ_LABZ01000025.1"/>
</dbReference>
<comment type="caution">
    <text evidence="1">The sequence shown here is derived from an EMBL/GenBank/DDBJ whole genome shotgun (WGS) entry which is preliminary data.</text>
</comment>
<dbReference type="OrthoDB" id="8002982at2"/>
<organism evidence="1 2">
    <name type="scientific">Methylobacterium tarhaniae</name>
    <dbReference type="NCBI Taxonomy" id="1187852"/>
    <lineage>
        <taxon>Bacteria</taxon>
        <taxon>Pseudomonadati</taxon>
        <taxon>Pseudomonadota</taxon>
        <taxon>Alphaproteobacteria</taxon>
        <taxon>Hyphomicrobiales</taxon>
        <taxon>Methylobacteriaceae</taxon>
        <taxon>Methylobacterium</taxon>
    </lineage>
</organism>
<dbReference type="AlphaFoldDB" id="A0A0J6T9V5"/>
<gene>
    <name evidence="1" type="ORF">VQ03_04140</name>
</gene>